<evidence type="ECO:0000256" key="8">
    <source>
        <dbReference type="ARBA" id="ARBA00022573"/>
    </source>
</evidence>
<dbReference type="NCBIfam" id="TIGR00317">
    <property type="entry name" value="cobS"/>
    <property type="match status" value="1"/>
</dbReference>
<comment type="similarity">
    <text evidence="4 19">Belongs to the CobS family.</text>
</comment>
<evidence type="ECO:0000256" key="17">
    <source>
        <dbReference type="ARBA" id="ARBA00048623"/>
    </source>
</evidence>
<evidence type="ECO:0000256" key="11">
    <source>
        <dbReference type="ARBA" id="ARBA00022842"/>
    </source>
</evidence>
<evidence type="ECO:0000256" key="16">
    <source>
        <dbReference type="ARBA" id="ARBA00032853"/>
    </source>
</evidence>
<comment type="catalytic activity">
    <reaction evidence="17 19">
        <text>alpha-ribazole + adenosylcob(III)inamide-GDP = adenosylcob(III)alamin + GMP + H(+)</text>
        <dbReference type="Rhea" id="RHEA:16049"/>
        <dbReference type="ChEBI" id="CHEBI:10329"/>
        <dbReference type="ChEBI" id="CHEBI:15378"/>
        <dbReference type="ChEBI" id="CHEBI:18408"/>
        <dbReference type="ChEBI" id="CHEBI:58115"/>
        <dbReference type="ChEBI" id="CHEBI:60487"/>
        <dbReference type="EC" id="2.7.8.26"/>
    </reaction>
</comment>
<evidence type="ECO:0000313" key="21">
    <source>
        <dbReference type="Proteomes" id="UP000823611"/>
    </source>
</evidence>
<evidence type="ECO:0000313" key="20">
    <source>
        <dbReference type="EMBL" id="MBO8433808.1"/>
    </source>
</evidence>
<evidence type="ECO:0000256" key="13">
    <source>
        <dbReference type="ARBA" id="ARBA00023136"/>
    </source>
</evidence>
<dbReference type="GO" id="GO:0005886">
    <property type="term" value="C:plasma membrane"/>
    <property type="evidence" value="ECO:0007669"/>
    <property type="project" value="UniProtKB-SubCell"/>
</dbReference>
<comment type="catalytic activity">
    <reaction evidence="18 19">
        <text>alpha-ribazole 5'-phosphate + adenosylcob(III)inamide-GDP = adenosylcob(III)alamin 5'-phosphate + GMP + H(+)</text>
        <dbReference type="Rhea" id="RHEA:23560"/>
        <dbReference type="ChEBI" id="CHEBI:15378"/>
        <dbReference type="ChEBI" id="CHEBI:57918"/>
        <dbReference type="ChEBI" id="CHEBI:58115"/>
        <dbReference type="ChEBI" id="CHEBI:60487"/>
        <dbReference type="ChEBI" id="CHEBI:60493"/>
        <dbReference type="EC" id="2.7.8.26"/>
    </reaction>
</comment>
<evidence type="ECO:0000256" key="5">
    <source>
        <dbReference type="ARBA" id="ARBA00013200"/>
    </source>
</evidence>
<evidence type="ECO:0000256" key="18">
    <source>
        <dbReference type="ARBA" id="ARBA00049504"/>
    </source>
</evidence>
<dbReference type="AlphaFoldDB" id="A0A9D9H3X8"/>
<name>A0A9D9H3X8_9FIRM</name>
<evidence type="ECO:0000256" key="14">
    <source>
        <dbReference type="ARBA" id="ARBA00025228"/>
    </source>
</evidence>
<dbReference type="GO" id="GO:0008818">
    <property type="term" value="F:cobalamin 5'-phosphate synthase activity"/>
    <property type="evidence" value="ECO:0007669"/>
    <property type="project" value="UniProtKB-UniRule"/>
</dbReference>
<evidence type="ECO:0000256" key="15">
    <source>
        <dbReference type="ARBA" id="ARBA00032605"/>
    </source>
</evidence>
<reference evidence="20" key="1">
    <citation type="submission" date="2020-10" db="EMBL/GenBank/DDBJ databases">
        <authorList>
            <person name="Gilroy R."/>
        </authorList>
    </citation>
    <scope>NUCLEOTIDE SEQUENCE</scope>
    <source>
        <strain evidence="20">F6-4510</strain>
    </source>
</reference>
<protein>
    <recommendedName>
        <fullName evidence="6 19">Adenosylcobinamide-GDP ribazoletransferase</fullName>
        <ecNumber evidence="5 19">2.7.8.26</ecNumber>
    </recommendedName>
    <alternativeName>
        <fullName evidence="16 19">Cobalamin synthase</fullName>
    </alternativeName>
    <alternativeName>
        <fullName evidence="15 19">Cobalamin-5'-phosphate synthase</fullName>
    </alternativeName>
</protein>
<accession>A0A9D9H3X8</accession>
<evidence type="ECO:0000256" key="19">
    <source>
        <dbReference type="HAMAP-Rule" id="MF_00719"/>
    </source>
</evidence>
<dbReference type="EMBL" id="JADIMX010000013">
    <property type="protein sequence ID" value="MBO8433808.1"/>
    <property type="molecule type" value="Genomic_DNA"/>
</dbReference>
<dbReference type="EC" id="2.7.8.26" evidence="5 19"/>
<reference evidence="20" key="2">
    <citation type="journal article" date="2021" name="PeerJ">
        <title>Extensive microbial diversity within the chicken gut microbiome revealed by metagenomics and culture.</title>
        <authorList>
            <person name="Gilroy R."/>
            <person name="Ravi A."/>
            <person name="Getino M."/>
            <person name="Pursley I."/>
            <person name="Horton D.L."/>
            <person name="Alikhan N.F."/>
            <person name="Baker D."/>
            <person name="Gharbi K."/>
            <person name="Hall N."/>
            <person name="Watson M."/>
            <person name="Adriaenssens E.M."/>
            <person name="Foster-Nyarko E."/>
            <person name="Jarju S."/>
            <person name="Secka A."/>
            <person name="Antonio M."/>
            <person name="Oren A."/>
            <person name="Chaudhuri R.R."/>
            <person name="La Ragione R."/>
            <person name="Hildebrand F."/>
            <person name="Pallen M.J."/>
        </authorList>
    </citation>
    <scope>NUCLEOTIDE SEQUENCE</scope>
    <source>
        <strain evidence="20">F6-4510</strain>
    </source>
</reference>
<feature type="transmembrane region" description="Helical" evidence="19">
    <location>
        <begin position="66"/>
        <end position="87"/>
    </location>
</feature>
<dbReference type="Pfam" id="PF02654">
    <property type="entry name" value="CobS"/>
    <property type="match status" value="1"/>
</dbReference>
<dbReference type="GO" id="GO:0009236">
    <property type="term" value="P:cobalamin biosynthetic process"/>
    <property type="evidence" value="ECO:0007669"/>
    <property type="project" value="UniProtKB-UniRule"/>
</dbReference>
<evidence type="ECO:0000256" key="4">
    <source>
        <dbReference type="ARBA" id="ARBA00010561"/>
    </source>
</evidence>
<feature type="transmembrane region" description="Helical" evidence="19">
    <location>
        <begin position="136"/>
        <end position="158"/>
    </location>
</feature>
<comment type="caution">
    <text evidence="20">The sequence shown here is derived from an EMBL/GenBank/DDBJ whole genome shotgun (WGS) entry which is preliminary data.</text>
</comment>
<comment type="subcellular location">
    <subcellularLocation>
        <location evidence="2 19">Cell membrane</location>
        <topology evidence="2 19">Multi-pass membrane protein</topology>
    </subcellularLocation>
</comment>
<evidence type="ECO:0000256" key="12">
    <source>
        <dbReference type="ARBA" id="ARBA00022989"/>
    </source>
</evidence>
<dbReference type="PANTHER" id="PTHR34148">
    <property type="entry name" value="ADENOSYLCOBINAMIDE-GDP RIBAZOLETRANSFERASE"/>
    <property type="match status" value="1"/>
</dbReference>
<keyword evidence="7 19" id="KW-1003">Cell membrane</keyword>
<evidence type="ECO:0000256" key="6">
    <source>
        <dbReference type="ARBA" id="ARBA00015850"/>
    </source>
</evidence>
<keyword evidence="10 19" id="KW-0812">Transmembrane</keyword>
<evidence type="ECO:0000256" key="9">
    <source>
        <dbReference type="ARBA" id="ARBA00022679"/>
    </source>
</evidence>
<keyword evidence="9 19" id="KW-0808">Transferase</keyword>
<dbReference type="Proteomes" id="UP000823611">
    <property type="component" value="Unassembled WGS sequence"/>
</dbReference>
<comment type="pathway">
    <text evidence="3 19">Cofactor biosynthesis; adenosylcobalamin biosynthesis; adenosylcobalamin from cob(II)yrinate a,c-diamide: step 7/7.</text>
</comment>
<dbReference type="GO" id="GO:0051073">
    <property type="term" value="F:adenosylcobinamide-GDP ribazoletransferase activity"/>
    <property type="evidence" value="ECO:0007669"/>
    <property type="project" value="UniProtKB-UniRule"/>
</dbReference>
<organism evidence="20 21">
    <name type="scientific">Candidatus Fimicola merdigallinarum</name>
    <dbReference type="NCBI Taxonomy" id="2840819"/>
    <lineage>
        <taxon>Bacteria</taxon>
        <taxon>Bacillati</taxon>
        <taxon>Bacillota</taxon>
        <taxon>Clostridia</taxon>
        <taxon>Lachnospirales</taxon>
        <taxon>Lachnospiraceae</taxon>
        <taxon>Lachnospiraceae incertae sedis</taxon>
        <taxon>Candidatus Fimicola</taxon>
    </lineage>
</organism>
<evidence type="ECO:0000256" key="3">
    <source>
        <dbReference type="ARBA" id="ARBA00004663"/>
    </source>
</evidence>
<dbReference type="PANTHER" id="PTHR34148:SF1">
    <property type="entry name" value="ADENOSYLCOBINAMIDE-GDP RIBAZOLETRANSFERASE"/>
    <property type="match status" value="1"/>
</dbReference>
<keyword evidence="11 19" id="KW-0460">Magnesium</keyword>
<evidence type="ECO:0000256" key="2">
    <source>
        <dbReference type="ARBA" id="ARBA00004651"/>
    </source>
</evidence>
<evidence type="ECO:0000256" key="1">
    <source>
        <dbReference type="ARBA" id="ARBA00001946"/>
    </source>
</evidence>
<evidence type="ECO:0000256" key="7">
    <source>
        <dbReference type="ARBA" id="ARBA00022475"/>
    </source>
</evidence>
<keyword evidence="12 19" id="KW-1133">Transmembrane helix</keyword>
<keyword evidence="8 19" id="KW-0169">Cobalamin biosynthesis</keyword>
<comment type="cofactor">
    <cofactor evidence="1 19">
        <name>Mg(2+)</name>
        <dbReference type="ChEBI" id="CHEBI:18420"/>
    </cofactor>
</comment>
<feature type="transmembrane region" description="Helical" evidence="19">
    <location>
        <begin position="179"/>
        <end position="211"/>
    </location>
</feature>
<proteinExistence type="inferred from homology"/>
<keyword evidence="13 19" id="KW-0472">Membrane</keyword>
<evidence type="ECO:0000256" key="10">
    <source>
        <dbReference type="ARBA" id="ARBA00022692"/>
    </source>
</evidence>
<comment type="function">
    <text evidence="14 19">Joins adenosylcobinamide-GDP and alpha-ribazole to generate adenosylcobalamin (Ado-cobalamin). Also synthesizes adenosylcobalamin 5'-phosphate from adenosylcobinamide-GDP and alpha-ribazole 5'-phosphate.</text>
</comment>
<gene>
    <name evidence="19 20" type="primary">cobS</name>
    <name evidence="20" type="ORF">IAC55_00615</name>
</gene>
<dbReference type="InterPro" id="IPR003805">
    <property type="entry name" value="CobS"/>
</dbReference>
<dbReference type="HAMAP" id="MF_00719">
    <property type="entry name" value="CobS"/>
    <property type="match status" value="1"/>
</dbReference>
<feature type="transmembrane region" description="Helical" evidence="19">
    <location>
        <begin position="33"/>
        <end position="54"/>
    </location>
</feature>
<sequence length="249" mass="27202">MQLFIMTLRFLTRIPLPFKDDTILSNEEFSKGIIYYPLIGLIVGLINFVVFKIFSLTGSVFVSSTLAVLSGVIVTGGFHIDGLADTCDGLYSSRNKERILDIMRDSRVGTNGAIAILFDILIKIGVISSLGFDKGIFAIILSPVAGKMATPLLFNSRYARTGQGLGNIYLREKYDIRSILTVLSGVIIIGVFINVYAIIPVFVCLISAVLFRKHCEKIIGGMTGDTLGAGSEIGELIFMIVYIMEVNLL</sequence>